<organism evidence="2 3">
    <name type="scientific">Phytophthora rubi</name>
    <dbReference type="NCBI Taxonomy" id="129364"/>
    <lineage>
        <taxon>Eukaryota</taxon>
        <taxon>Sar</taxon>
        <taxon>Stramenopiles</taxon>
        <taxon>Oomycota</taxon>
        <taxon>Peronosporomycetes</taxon>
        <taxon>Peronosporales</taxon>
        <taxon>Peronosporaceae</taxon>
        <taxon>Phytophthora</taxon>
    </lineage>
</organism>
<gene>
    <name evidence="2" type="ORF">PR001_g27351</name>
</gene>
<dbReference type="Proteomes" id="UP000429607">
    <property type="component" value="Unassembled WGS sequence"/>
</dbReference>
<name>A0A6A3HM15_9STRA</name>
<feature type="compositionally biased region" description="Polar residues" evidence="1">
    <location>
        <begin position="138"/>
        <end position="149"/>
    </location>
</feature>
<evidence type="ECO:0008006" key="4">
    <source>
        <dbReference type="Google" id="ProtNLM"/>
    </source>
</evidence>
<sequence>MASQVGGAVGEEVLRAESLTTTGGSTDERIEWSDALVESLLFLRMHKYGPAFKGSKSKAQLAAAWAHVLDDFNEENHRSCRITQLKNKFQGLKTTFNNIKASEPQTGNSTEHPIEYPSCWPMLIMYFGDLTGMGNRDFGQTGSNNSEASATEPAEQPRTVITEGSANKRQARKRKMDLASAVALMAESLSSRLNANEGTNEMQPIMTKMARMEEQLTGLVANQQHTLELMQASIDGSRQVNAAILAFMQRSTATSTNAASAAQHDEQTGNP</sequence>
<feature type="region of interest" description="Disordered" evidence="1">
    <location>
        <begin position="137"/>
        <end position="170"/>
    </location>
</feature>
<evidence type="ECO:0000313" key="3">
    <source>
        <dbReference type="Proteomes" id="UP000429607"/>
    </source>
</evidence>
<dbReference type="AlphaFoldDB" id="A0A6A3HM15"/>
<protein>
    <recommendedName>
        <fullName evidence="4">Myb/SANT-like domain-containing protein</fullName>
    </recommendedName>
</protein>
<evidence type="ECO:0000313" key="2">
    <source>
        <dbReference type="EMBL" id="KAE8969962.1"/>
    </source>
</evidence>
<dbReference type="EMBL" id="QXFV01004383">
    <property type="protein sequence ID" value="KAE8969962.1"/>
    <property type="molecule type" value="Genomic_DNA"/>
</dbReference>
<evidence type="ECO:0000256" key="1">
    <source>
        <dbReference type="SAM" id="MobiDB-lite"/>
    </source>
</evidence>
<reference evidence="2 3" key="1">
    <citation type="submission" date="2018-09" db="EMBL/GenBank/DDBJ databases">
        <title>Genomic investigation of the strawberry pathogen Phytophthora fragariae indicates pathogenicity is determined by transcriptional variation in three key races.</title>
        <authorList>
            <person name="Adams T.M."/>
            <person name="Armitage A.D."/>
            <person name="Sobczyk M.K."/>
            <person name="Bates H.J."/>
            <person name="Dunwell J.M."/>
            <person name="Nellist C.F."/>
            <person name="Harrison R.J."/>
        </authorList>
    </citation>
    <scope>NUCLEOTIDE SEQUENCE [LARGE SCALE GENOMIC DNA]</scope>
    <source>
        <strain evidence="2 3">SCRP249</strain>
    </source>
</reference>
<comment type="caution">
    <text evidence="2">The sequence shown here is derived from an EMBL/GenBank/DDBJ whole genome shotgun (WGS) entry which is preliminary data.</text>
</comment>
<accession>A0A6A3HM15</accession>
<proteinExistence type="predicted"/>